<protein>
    <submittedName>
        <fullName evidence="12">Lipopolysaccharide-induced tumor necrosis factor-alpha factor homolog</fullName>
    </submittedName>
</protein>
<evidence type="ECO:0000256" key="7">
    <source>
        <dbReference type="ARBA" id="ARBA00023136"/>
    </source>
</evidence>
<feature type="domain" description="LITAF" evidence="9">
    <location>
        <begin position="1"/>
        <end position="77"/>
    </location>
</feature>
<dbReference type="InterPro" id="IPR006629">
    <property type="entry name" value="LITAF"/>
</dbReference>
<dbReference type="PROSITE" id="PS51837">
    <property type="entry name" value="LITAF"/>
    <property type="match status" value="1"/>
</dbReference>
<evidence type="ECO:0000259" key="9">
    <source>
        <dbReference type="PROSITE" id="PS51837"/>
    </source>
</evidence>
<comment type="subcellular location">
    <subcellularLocation>
        <location evidence="2">Endosome membrane</location>
        <topology evidence="2">Peripheral membrane protein</topology>
    </subcellularLocation>
    <subcellularLocation>
        <location evidence="1">Late endosome membrane</location>
    </subcellularLocation>
    <subcellularLocation>
        <location evidence="3">Lysosome membrane</location>
        <topology evidence="3">Peripheral membrane protein</topology>
        <orientation evidence="3">Cytoplasmic side</orientation>
    </subcellularLocation>
</comment>
<keyword evidence="11" id="KW-1185">Reference proteome</keyword>
<dbReference type="Proteomes" id="UP001652621">
    <property type="component" value="Unplaced"/>
</dbReference>
<feature type="transmembrane region" description="Helical" evidence="8">
    <location>
        <begin position="35"/>
        <end position="54"/>
    </location>
</feature>
<evidence type="ECO:0000256" key="3">
    <source>
        <dbReference type="ARBA" id="ARBA00004630"/>
    </source>
</evidence>
<dbReference type="InterPro" id="IPR037519">
    <property type="entry name" value="LITAF_fam"/>
</dbReference>
<dbReference type="VEuPathDB" id="VectorBase:MDOMA2_011508"/>
<keyword evidence="6" id="KW-0862">Zinc</keyword>
<dbReference type="AlphaFoldDB" id="A0A1I8NJR8"/>
<dbReference type="OrthoDB" id="5599753at2759"/>
<dbReference type="PANTHER" id="PTHR23292:SF14">
    <property type="entry name" value="FI16615P1-RELATED"/>
    <property type="match status" value="1"/>
</dbReference>
<name>A0A1I8NJR8_MUSDO</name>
<keyword evidence="8" id="KW-0812">Transmembrane</keyword>
<gene>
    <name evidence="10" type="primary">105262128</name>
    <name evidence="12" type="synonym">LOC105262128</name>
</gene>
<evidence type="ECO:0000256" key="1">
    <source>
        <dbReference type="ARBA" id="ARBA00004414"/>
    </source>
</evidence>
<dbReference type="GO" id="GO:0008270">
    <property type="term" value="F:zinc ion binding"/>
    <property type="evidence" value="ECO:0007669"/>
    <property type="project" value="TreeGrafter"/>
</dbReference>
<accession>A0A1I8NJR8</accession>
<dbReference type="SMART" id="SM00714">
    <property type="entry name" value="LITAF"/>
    <property type="match status" value="1"/>
</dbReference>
<dbReference type="RefSeq" id="XP_011294498.1">
    <property type="nucleotide sequence ID" value="XM_011296196.2"/>
</dbReference>
<evidence type="ECO:0000256" key="6">
    <source>
        <dbReference type="ARBA" id="ARBA00022833"/>
    </source>
</evidence>
<reference evidence="10" key="1">
    <citation type="submission" date="2020-05" db="UniProtKB">
        <authorList>
            <consortium name="EnsemblMetazoa"/>
        </authorList>
    </citation>
    <scope>IDENTIFICATION</scope>
    <source>
        <strain evidence="10">Aabys</strain>
    </source>
</reference>
<evidence type="ECO:0000313" key="10">
    <source>
        <dbReference type="EnsemblMetazoa" id="MDOA016266-PA"/>
    </source>
</evidence>
<evidence type="ECO:0000256" key="4">
    <source>
        <dbReference type="ARBA" id="ARBA00005975"/>
    </source>
</evidence>
<evidence type="ECO:0000256" key="8">
    <source>
        <dbReference type="SAM" id="Phobius"/>
    </source>
</evidence>
<evidence type="ECO:0000256" key="5">
    <source>
        <dbReference type="ARBA" id="ARBA00022723"/>
    </source>
</evidence>
<organism evidence="10">
    <name type="scientific">Musca domestica</name>
    <name type="common">House fly</name>
    <dbReference type="NCBI Taxonomy" id="7370"/>
    <lineage>
        <taxon>Eukaryota</taxon>
        <taxon>Metazoa</taxon>
        <taxon>Ecdysozoa</taxon>
        <taxon>Arthropoda</taxon>
        <taxon>Hexapoda</taxon>
        <taxon>Insecta</taxon>
        <taxon>Pterygota</taxon>
        <taxon>Neoptera</taxon>
        <taxon>Endopterygota</taxon>
        <taxon>Diptera</taxon>
        <taxon>Brachycera</taxon>
        <taxon>Muscomorpha</taxon>
        <taxon>Muscoidea</taxon>
        <taxon>Muscidae</taxon>
        <taxon>Musca</taxon>
    </lineage>
</organism>
<dbReference type="STRING" id="7370.A0A1I8NJR8"/>
<dbReference type="KEGG" id="mde:105262128"/>
<evidence type="ECO:0000313" key="12">
    <source>
        <dbReference type="RefSeq" id="XP_011294498.1"/>
    </source>
</evidence>
<dbReference type="GO" id="GO:0031902">
    <property type="term" value="C:late endosome membrane"/>
    <property type="evidence" value="ECO:0007669"/>
    <property type="project" value="UniProtKB-SubCell"/>
</dbReference>
<keyword evidence="7 8" id="KW-0472">Membrane</keyword>
<reference evidence="12" key="2">
    <citation type="submission" date="2025-04" db="UniProtKB">
        <authorList>
            <consortium name="RefSeq"/>
        </authorList>
    </citation>
    <scope>IDENTIFICATION</scope>
    <source>
        <strain evidence="12">Aabys</strain>
    </source>
</reference>
<dbReference type="GO" id="GO:0005765">
    <property type="term" value="C:lysosomal membrane"/>
    <property type="evidence" value="ECO:0007669"/>
    <property type="project" value="UniProtKB-SubCell"/>
</dbReference>
<dbReference type="PANTHER" id="PTHR23292">
    <property type="entry name" value="LIPOPOLYSACCHARIDE-INDUCED TUMOR NECROSIS FACTOR-ALPHA FACTOR"/>
    <property type="match status" value="1"/>
</dbReference>
<dbReference type="Pfam" id="PF10601">
    <property type="entry name" value="zf-LITAF-like"/>
    <property type="match status" value="1"/>
</dbReference>
<evidence type="ECO:0000313" key="11">
    <source>
        <dbReference type="Proteomes" id="UP001652621"/>
    </source>
</evidence>
<evidence type="ECO:0000256" key="2">
    <source>
        <dbReference type="ARBA" id="ARBA00004481"/>
    </source>
</evidence>
<dbReference type="EnsemblMetazoa" id="MDOA016266-RA">
    <property type="protein sequence ID" value="MDOA016266-PA"/>
    <property type="gene ID" value="MDOA016266"/>
</dbReference>
<proteinExistence type="inferred from homology"/>
<comment type="similarity">
    <text evidence="4">Belongs to the CDIP1/LITAF family.</text>
</comment>
<dbReference type="VEuPathDB" id="VectorBase:MDOA016266"/>
<keyword evidence="5" id="KW-0479">Metal-binding</keyword>
<keyword evidence="8" id="KW-1133">Transmembrane helix</keyword>
<dbReference type="GeneID" id="105262128"/>
<sequence>MAAPMGPDSQTAFCPNCNQSIQTNVEQKATTKTHILALVLCVFGLCPCACCLYCTDCARNAEHYCPLCNAFLGVYER</sequence>